<sequence length="306" mass="33899">MAGHRQRPVLPRRFPTPQPAEFWSTWQFDPLAAVLLAVAAVAYGWWIVGARRRGARWSGWRTLSFLLALVLFGLLQFGVVGRYDQLLRWAFTLRLALLFFAVPTFAALAAPVSLLRLGGPQRLARLADRAMGSRPIRVLGNAIVAPVVGLVLFAVLLTPLAATIRESSAWAVAITVLVPVLGFGLLAPLSEPGVLRSSTFVTVEFLLAFVELLLDAVPGIVMRVTNHVLDGSLVHVVGQPWFPNPLEDQHLAGDLLWFIAEVADVPVLIMLFIRWQRTDRREARSVDALSDEEMEALTREHLQRRG</sequence>
<evidence type="ECO:0000256" key="6">
    <source>
        <dbReference type="SAM" id="Phobius"/>
    </source>
</evidence>
<reference evidence="7 8" key="1">
    <citation type="submission" date="2020-05" db="EMBL/GenBank/DDBJ databases">
        <title>Genome Sequencing of Type Strains.</title>
        <authorList>
            <person name="Lemaire J.F."/>
            <person name="Inderbitzin P."/>
            <person name="Gregorio O.A."/>
            <person name="Collins S.B."/>
            <person name="Wespe N."/>
            <person name="Knight-Connoni V."/>
        </authorList>
    </citation>
    <scope>NUCLEOTIDE SEQUENCE [LARGE SCALE GENOMIC DNA]</scope>
    <source>
        <strain evidence="7 8">DSM 20512</strain>
    </source>
</reference>
<feature type="transmembrane region" description="Helical" evidence="6">
    <location>
        <begin position="201"/>
        <end position="221"/>
    </location>
</feature>
<gene>
    <name evidence="7" type="ORF">HP467_15630</name>
</gene>
<evidence type="ECO:0000313" key="8">
    <source>
        <dbReference type="Proteomes" id="UP000539146"/>
    </source>
</evidence>
<keyword evidence="2" id="KW-1003">Cell membrane</keyword>
<accession>A0A850DX61</accession>
<feature type="transmembrane region" description="Helical" evidence="6">
    <location>
        <begin position="168"/>
        <end position="189"/>
    </location>
</feature>
<organism evidence="7 8">
    <name type="scientific">Curtobacterium citreum</name>
    <dbReference type="NCBI Taxonomy" id="2036"/>
    <lineage>
        <taxon>Bacteria</taxon>
        <taxon>Bacillati</taxon>
        <taxon>Actinomycetota</taxon>
        <taxon>Actinomycetes</taxon>
        <taxon>Micrococcales</taxon>
        <taxon>Microbacteriaceae</taxon>
        <taxon>Curtobacterium</taxon>
    </lineage>
</organism>
<evidence type="ECO:0000313" key="7">
    <source>
        <dbReference type="EMBL" id="NUU29521.1"/>
    </source>
</evidence>
<dbReference type="RefSeq" id="WP_175326741.1">
    <property type="nucleotide sequence ID" value="NZ_BAAAWP010000001.1"/>
</dbReference>
<feature type="transmembrane region" description="Helical" evidence="6">
    <location>
        <begin position="62"/>
        <end position="83"/>
    </location>
</feature>
<comment type="subcellular location">
    <subcellularLocation>
        <location evidence="1">Cell membrane</location>
        <topology evidence="1">Multi-pass membrane protein</topology>
    </subcellularLocation>
</comment>
<dbReference type="AlphaFoldDB" id="A0A850DX61"/>
<dbReference type="GO" id="GO:0005886">
    <property type="term" value="C:plasma membrane"/>
    <property type="evidence" value="ECO:0007669"/>
    <property type="project" value="UniProtKB-SubCell"/>
</dbReference>
<dbReference type="EMBL" id="JABMCG010000125">
    <property type="protein sequence ID" value="NUU29521.1"/>
    <property type="molecule type" value="Genomic_DNA"/>
</dbReference>
<protein>
    <submittedName>
        <fullName evidence="7">Cytochrome c oxidase assembly protein</fullName>
    </submittedName>
</protein>
<keyword evidence="3 6" id="KW-0812">Transmembrane</keyword>
<proteinExistence type="predicted"/>
<evidence type="ECO:0000256" key="5">
    <source>
        <dbReference type="ARBA" id="ARBA00023136"/>
    </source>
</evidence>
<dbReference type="Proteomes" id="UP000539146">
    <property type="component" value="Unassembled WGS sequence"/>
</dbReference>
<dbReference type="InterPro" id="IPR019108">
    <property type="entry name" value="Caa3_assmbl_CtaG-rel"/>
</dbReference>
<keyword evidence="4 6" id="KW-1133">Transmembrane helix</keyword>
<feature type="transmembrane region" description="Helical" evidence="6">
    <location>
        <begin position="138"/>
        <end position="162"/>
    </location>
</feature>
<feature type="transmembrane region" description="Helical" evidence="6">
    <location>
        <begin position="95"/>
        <end position="117"/>
    </location>
</feature>
<evidence type="ECO:0000256" key="4">
    <source>
        <dbReference type="ARBA" id="ARBA00022989"/>
    </source>
</evidence>
<feature type="transmembrane region" description="Helical" evidence="6">
    <location>
        <begin position="31"/>
        <end position="50"/>
    </location>
</feature>
<name>A0A850DX61_9MICO</name>
<dbReference type="Pfam" id="PF09678">
    <property type="entry name" value="Caa3_CtaG"/>
    <property type="match status" value="1"/>
</dbReference>
<comment type="caution">
    <text evidence="7">The sequence shown here is derived from an EMBL/GenBank/DDBJ whole genome shotgun (WGS) entry which is preliminary data.</text>
</comment>
<evidence type="ECO:0000256" key="1">
    <source>
        <dbReference type="ARBA" id="ARBA00004651"/>
    </source>
</evidence>
<feature type="transmembrane region" description="Helical" evidence="6">
    <location>
        <begin position="255"/>
        <end position="275"/>
    </location>
</feature>
<keyword evidence="5 6" id="KW-0472">Membrane</keyword>
<evidence type="ECO:0000256" key="3">
    <source>
        <dbReference type="ARBA" id="ARBA00022692"/>
    </source>
</evidence>
<evidence type="ECO:0000256" key="2">
    <source>
        <dbReference type="ARBA" id="ARBA00022475"/>
    </source>
</evidence>